<dbReference type="HOGENOM" id="CLU_1379313_0_0_1"/>
<gene>
    <name evidence="1" type="ORF">CGI_10028561</name>
</gene>
<evidence type="ECO:0000313" key="1">
    <source>
        <dbReference type="EMBL" id="EKC30881.1"/>
    </source>
</evidence>
<dbReference type="AlphaFoldDB" id="K1RA19"/>
<proteinExistence type="predicted"/>
<name>K1RA19_MAGGI</name>
<sequence length="198" mass="22303">MIAFAVGVHQSLPKLAKLKYGTSEKDLYVKMMEKKPQRTSECIGNGFFVVGAYNNRTFSPDEEVAICETLGDFNSALFFKRLSIGHQIVHSTEYKSTQRRNNAIVKYKDNFGEVKTFVKVIVNEETCVLALIHPMERSTVTIPNCQRAANSHSIPLRPPSRRYIVAVPVKDICEVCVCVLLSNELCFVSATPNRIEKE</sequence>
<dbReference type="InParanoid" id="K1RA19"/>
<accession>K1RA19</accession>
<organism evidence="1">
    <name type="scientific">Magallana gigas</name>
    <name type="common">Pacific oyster</name>
    <name type="synonym">Crassostrea gigas</name>
    <dbReference type="NCBI Taxonomy" id="29159"/>
    <lineage>
        <taxon>Eukaryota</taxon>
        <taxon>Metazoa</taxon>
        <taxon>Spiralia</taxon>
        <taxon>Lophotrochozoa</taxon>
        <taxon>Mollusca</taxon>
        <taxon>Bivalvia</taxon>
        <taxon>Autobranchia</taxon>
        <taxon>Pteriomorphia</taxon>
        <taxon>Ostreida</taxon>
        <taxon>Ostreoidea</taxon>
        <taxon>Ostreidae</taxon>
        <taxon>Magallana</taxon>
    </lineage>
</organism>
<dbReference type="EMBL" id="JH817484">
    <property type="protein sequence ID" value="EKC30881.1"/>
    <property type="molecule type" value="Genomic_DNA"/>
</dbReference>
<protein>
    <submittedName>
        <fullName evidence="1">Uncharacterized protein</fullName>
    </submittedName>
</protein>
<reference evidence="1" key="1">
    <citation type="journal article" date="2012" name="Nature">
        <title>The oyster genome reveals stress adaptation and complexity of shell formation.</title>
        <authorList>
            <person name="Zhang G."/>
            <person name="Fang X."/>
            <person name="Guo X."/>
            <person name="Li L."/>
            <person name="Luo R."/>
            <person name="Xu F."/>
            <person name="Yang P."/>
            <person name="Zhang L."/>
            <person name="Wang X."/>
            <person name="Qi H."/>
            <person name="Xiong Z."/>
            <person name="Que H."/>
            <person name="Xie Y."/>
            <person name="Holland P.W."/>
            <person name="Paps J."/>
            <person name="Zhu Y."/>
            <person name="Wu F."/>
            <person name="Chen Y."/>
            <person name="Wang J."/>
            <person name="Peng C."/>
            <person name="Meng J."/>
            <person name="Yang L."/>
            <person name="Liu J."/>
            <person name="Wen B."/>
            <person name="Zhang N."/>
            <person name="Huang Z."/>
            <person name="Zhu Q."/>
            <person name="Feng Y."/>
            <person name="Mount A."/>
            <person name="Hedgecock D."/>
            <person name="Xu Z."/>
            <person name="Liu Y."/>
            <person name="Domazet-Loso T."/>
            <person name="Du Y."/>
            <person name="Sun X."/>
            <person name="Zhang S."/>
            <person name="Liu B."/>
            <person name="Cheng P."/>
            <person name="Jiang X."/>
            <person name="Li J."/>
            <person name="Fan D."/>
            <person name="Wang W."/>
            <person name="Fu W."/>
            <person name="Wang T."/>
            <person name="Wang B."/>
            <person name="Zhang J."/>
            <person name="Peng Z."/>
            <person name="Li Y."/>
            <person name="Li N."/>
            <person name="Wang J."/>
            <person name="Chen M."/>
            <person name="He Y."/>
            <person name="Tan F."/>
            <person name="Song X."/>
            <person name="Zheng Q."/>
            <person name="Huang R."/>
            <person name="Yang H."/>
            <person name="Du X."/>
            <person name="Chen L."/>
            <person name="Yang M."/>
            <person name="Gaffney P.M."/>
            <person name="Wang S."/>
            <person name="Luo L."/>
            <person name="She Z."/>
            <person name="Ming Y."/>
            <person name="Huang W."/>
            <person name="Zhang S."/>
            <person name="Huang B."/>
            <person name="Zhang Y."/>
            <person name="Qu T."/>
            <person name="Ni P."/>
            <person name="Miao G."/>
            <person name="Wang J."/>
            <person name="Wang Q."/>
            <person name="Steinberg C.E."/>
            <person name="Wang H."/>
            <person name="Li N."/>
            <person name="Qian L."/>
            <person name="Zhang G."/>
            <person name="Li Y."/>
            <person name="Yang H."/>
            <person name="Liu X."/>
            <person name="Wang J."/>
            <person name="Yin Y."/>
            <person name="Wang J."/>
        </authorList>
    </citation>
    <scope>NUCLEOTIDE SEQUENCE [LARGE SCALE GENOMIC DNA]</scope>
    <source>
        <strain evidence="1">05x7-T-G4-1.051#20</strain>
    </source>
</reference>